<dbReference type="Gene3D" id="3.40.50.300">
    <property type="entry name" value="P-loop containing nucleotide triphosphate hydrolases"/>
    <property type="match status" value="1"/>
</dbReference>
<protein>
    <submittedName>
        <fullName evidence="1">Uncharacterized protein</fullName>
    </submittedName>
</protein>
<reference evidence="1 2" key="1">
    <citation type="submission" date="2016-11" db="EMBL/GenBank/DDBJ databases">
        <authorList>
            <person name="Jaros S."/>
            <person name="Januszkiewicz K."/>
            <person name="Wedrychowicz H."/>
        </authorList>
    </citation>
    <scope>NUCLEOTIDE SEQUENCE [LARGE SCALE GENOMIC DNA]</scope>
    <source>
        <strain evidence="1 2">DSM 17477</strain>
    </source>
</reference>
<gene>
    <name evidence="1" type="ORF">SAMN02745751_03143</name>
</gene>
<keyword evidence="2" id="KW-1185">Reference proteome</keyword>
<evidence type="ECO:0000313" key="1">
    <source>
        <dbReference type="EMBL" id="SHJ69003.1"/>
    </source>
</evidence>
<proteinExistence type="predicted"/>
<name>A0A1M6LCT0_9FIRM</name>
<dbReference type="RefSeq" id="WP_073050519.1">
    <property type="nucleotide sequence ID" value="NZ_FQZL01000031.1"/>
</dbReference>
<sequence length="1077" mass="126907">MAIPARNALKGYTYQQYVFTLFLAKMDALRKITRIESEAETIGNFDDLIISEEKEYKVQIKNYKDITKDSIVVSDNTVKINSNVSRYNKEDNNVFIVNTSNIIPDTMFMDLPATIIDDIVIIPITPDNIEDVLDEMYSTEVREVQIIKFAYNLTSCADFVVKANDLPENIRLSMDLEENTILVREPIKEIEEGILLITGKPGSGKSHYVNELVKKHDEALVYRFWINSQDESLMQRLQFDSFLNDIALGVFGTQRSFTVDKLIDKIIKNNIKLIIDGLDHIENYNPSELHLYIDFINSLADGYIIVLSRPLKATVEWKSMELTNWNFDQTAIYLTMAHNIPDYQTEKNIYDVADGYPIITNFIAKHYKIHNSINITSKISDINDYYATLLDSVSTKSVLTIFATNNSFFLYSEIEGILAEPIYMTVVNEFINAYPYLFRCVMNRISLIHDSFNTYLRMELNGYSDIEVKTNNYVKESILKEEVNFMARLSSFNFDEDFYKSILIKYSNTICLENLLDSTLDYNSITSFYNQLQRLLEKRKGYLDIYQYYMFAMIHQMVNRNDLIGNDGLIYQILVYMNEYHNIECEIFSSGIMWHTFILLHSNEESEYKRFLNSKHFSLNQMYEAYEAFKKEHDFFEVRQCAPKHDEIFESLESTDIYQFDKQDILIRYMVNIWVSKETQNDYYQIIHEFISHDEKTAIIRLERLIDKFAIETRWAHRILTSVIYEINELGDLNEDNIFYGISLLDLIYEHAPKGSFTTCNYVQSYIRLANHKNEKIDIYSVNRFWAMYYMRKDYSIYSLDDALILFEKHGLIDERTSMSIIEKAMEQSEKGIRSLMNKYLDDKDTLFINKLDQEGYFRCSDSPADIFSLMPTNINCVCEKTIGHRLSEILRYHGYGKSIEFDEIHNVLLSKYRDNILEIIAYYDYSIYGQVSDKELVSLIEDHDIQLINSYKDEKKEYIPFEYGNIHEEDIEFIKSNKISAIEMAKYTDGWHTCLPLVDLFKIYSKEVIQQNHMEILHNAMFARISKLEYIGNWNLLLGNILLFFDIYNIEIDWSKMHSIFKWFLRVSLIYDLDEE</sequence>
<evidence type="ECO:0000313" key="2">
    <source>
        <dbReference type="Proteomes" id="UP000184052"/>
    </source>
</evidence>
<dbReference type="SUPFAM" id="SSF52540">
    <property type="entry name" value="P-loop containing nucleoside triphosphate hydrolases"/>
    <property type="match status" value="1"/>
</dbReference>
<dbReference type="InterPro" id="IPR027417">
    <property type="entry name" value="P-loop_NTPase"/>
</dbReference>
<dbReference type="STRING" id="1121476.SAMN02745751_03143"/>
<accession>A0A1M6LCT0</accession>
<dbReference type="AlphaFoldDB" id="A0A1M6LCT0"/>
<dbReference type="Proteomes" id="UP000184052">
    <property type="component" value="Unassembled WGS sequence"/>
</dbReference>
<organism evidence="1 2">
    <name type="scientific">Dethiosulfatibacter aminovorans DSM 17477</name>
    <dbReference type="NCBI Taxonomy" id="1121476"/>
    <lineage>
        <taxon>Bacteria</taxon>
        <taxon>Bacillati</taxon>
        <taxon>Bacillota</taxon>
        <taxon>Tissierellia</taxon>
        <taxon>Dethiosulfatibacter</taxon>
    </lineage>
</organism>
<dbReference type="EMBL" id="FQZL01000031">
    <property type="protein sequence ID" value="SHJ69003.1"/>
    <property type="molecule type" value="Genomic_DNA"/>
</dbReference>
<dbReference type="OrthoDB" id="2455999at2"/>